<dbReference type="PANTHER" id="PTHR13247">
    <property type="entry name" value="TETRATRICOPEPTIDE REPEAT PROTEIN 11 TPR REPEAT PROTEIN 11"/>
    <property type="match status" value="1"/>
</dbReference>
<keyword evidence="10" id="KW-1185">Reference proteome</keyword>
<evidence type="ECO:0000313" key="10">
    <source>
        <dbReference type="Proteomes" id="UP000326396"/>
    </source>
</evidence>
<dbReference type="OrthoDB" id="421154at2759"/>
<accession>A0A5N6MIX3</accession>
<dbReference type="AlphaFoldDB" id="A0A5N6MIX3"/>
<evidence type="ECO:0000256" key="6">
    <source>
        <dbReference type="ARBA" id="ARBA00023128"/>
    </source>
</evidence>
<comment type="similarity">
    <text evidence="2">Belongs to the FIS1 family.</text>
</comment>
<organism evidence="9 10">
    <name type="scientific">Mikania micrantha</name>
    <name type="common">bitter vine</name>
    <dbReference type="NCBI Taxonomy" id="192012"/>
    <lineage>
        <taxon>Eukaryota</taxon>
        <taxon>Viridiplantae</taxon>
        <taxon>Streptophyta</taxon>
        <taxon>Embryophyta</taxon>
        <taxon>Tracheophyta</taxon>
        <taxon>Spermatophyta</taxon>
        <taxon>Magnoliopsida</taxon>
        <taxon>eudicotyledons</taxon>
        <taxon>Gunneridae</taxon>
        <taxon>Pentapetalae</taxon>
        <taxon>asterids</taxon>
        <taxon>campanulids</taxon>
        <taxon>Asterales</taxon>
        <taxon>Asteraceae</taxon>
        <taxon>Asteroideae</taxon>
        <taxon>Heliantheae alliance</taxon>
        <taxon>Eupatorieae</taxon>
        <taxon>Mikania</taxon>
    </lineage>
</organism>
<evidence type="ECO:0008006" key="11">
    <source>
        <dbReference type="Google" id="ProtNLM"/>
    </source>
</evidence>
<keyword evidence="4" id="KW-1000">Mitochondrion outer membrane</keyword>
<dbReference type="InterPro" id="IPR011990">
    <property type="entry name" value="TPR-like_helical_dom_sf"/>
</dbReference>
<sequence>MSPGWTVRPDTCMTKDAISRHEKMATELAELRARTGHLEEQGCCHHSSTFFSGTDNIPWCDSDIVLGFEREVAQAENGSDDEHKSACLLRLSWALVHSKRPEDVQRGIAMLEGSLPRTSDPLQMREKMYLLAVGYYRSGDYSRSRHLVDRCLEIAPDWRQAITLKKSIEDHIKKGKLKKYYGTFLNSICHLGSMEMELVCECFVECYADGVIGIGIAATAVGLVAGGLAAALSRKK</sequence>
<feature type="transmembrane region" description="Helical" evidence="8">
    <location>
        <begin position="210"/>
        <end position="232"/>
    </location>
</feature>
<dbReference type="GO" id="GO:0016559">
    <property type="term" value="P:peroxisome fission"/>
    <property type="evidence" value="ECO:0007669"/>
    <property type="project" value="TreeGrafter"/>
</dbReference>
<dbReference type="InterPro" id="IPR016543">
    <property type="entry name" value="Fis1"/>
</dbReference>
<evidence type="ECO:0000256" key="4">
    <source>
        <dbReference type="ARBA" id="ARBA00022787"/>
    </source>
</evidence>
<dbReference type="GO" id="GO:0000266">
    <property type="term" value="P:mitochondrial fission"/>
    <property type="evidence" value="ECO:0007669"/>
    <property type="project" value="InterPro"/>
</dbReference>
<dbReference type="InterPro" id="IPR028061">
    <property type="entry name" value="Fis1_TPR_C"/>
</dbReference>
<evidence type="ECO:0000256" key="2">
    <source>
        <dbReference type="ARBA" id="ARBA00008937"/>
    </source>
</evidence>
<dbReference type="EMBL" id="SZYD01000015">
    <property type="protein sequence ID" value="KAD3640170.1"/>
    <property type="molecule type" value="Genomic_DNA"/>
</dbReference>
<protein>
    <recommendedName>
        <fullName evidence="11">Mitochondrial fission 1 protein</fullName>
    </recommendedName>
</protein>
<evidence type="ECO:0000256" key="3">
    <source>
        <dbReference type="ARBA" id="ARBA00022692"/>
    </source>
</evidence>
<dbReference type="CDD" id="cd12212">
    <property type="entry name" value="Fis1"/>
    <property type="match status" value="1"/>
</dbReference>
<evidence type="ECO:0000256" key="8">
    <source>
        <dbReference type="SAM" id="Phobius"/>
    </source>
</evidence>
<dbReference type="InterPro" id="IPR028058">
    <property type="entry name" value="Fis1_TPR_N"/>
</dbReference>
<dbReference type="PANTHER" id="PTHR13247:SF17">
    <property type="entry name" value="MITOCHONDRIAL FISSION 1 PROTEIN"/>
    <property type="match status" value="1"/>
</dbReference>
<comment type="subcellular location">
    <subcellularLocation>
        <location evidence="1">Mitochondrion outer membrane</location>
        <topology evidence="1">Single-pass membrane protein</topology>
    </subcellularLocation>
</comment>
<dbReference type="Gene3D" id="1.25.40.10">
    <property type="entry name" value="Tetratricopeptide repeat domain"/>
    <property type="match status" value="1"/>
</dbReference>
<keyword evidence="5 8" id="KW-1133">Transmembrane helix</keyword>
<keyword evidence="7 8" id="KW-0472">Membrane</keyword>
<keyword evidence="6" id="KW-0496">Mitochondrion</keyword>
<evidence type="ECO:0000256" key="7">
    <source>
        <dbReference type="ARBA" id="ARBA00023136"/>
    </source>
</evidence>
<evidence type="ECO:0000313" key="9">
    <source>
        <dbReference type="EMBL" id="KAD3640170.1"/>
    </source>
</evidence>
<dbReference type="Pfam" id="PF14853">
    <property type="entry name" value="Fis1_TPR_C"/>
    <property type="match status" value="1"/>
</dbReference>
<name>A0A5N6MIX3_9ASTR</name>
<dbReference type="Pfam" id="PF14852">
    <property type="entry name" value="Fis1_TPR_N"/>
    <property type="match status" value="1"/>
</dbReference>
<keyword evidence="3 8" id="KW-0812">Transmembrane</keyword>
<dbReference type="GO" id="GO:0000422">
    <property type="term" value="P:autophagy of mitochondrion"/>
    <property type="evidence" value="ECO:0007669"/>
    <property type="project" value="TreeGrafter"/>
</dbReference>
<dbReference type="GO" id="GO:0005741">
    <property type="term" value="C:mitochondrial outer membrane"/>
    <property type="evidence" value="ECO:0007669"/>
    <property type="project" value="UniProtKB-SubCell"/>
</dbReference>
<comment type="caution">
    <text evidence="9">The sequence shown here is derived from an EMBL/GenBank/DDBJ whole genome shotgun (WGS) entry which is preliminary data.</text>
</comment>
<dbReference type="GO" id="GO:0005778">
    <property type="term" value="C:peroxisomal membrane"/>
    <property type="evidence" value="ECO:0007669"/>
    <property type="project" value="TreeGrafter"/>
</dbReference>
<evidence type="ECO:0000256" key="5">
    <source>
        <dbReference type="ARBA" id="ARBA00022989"/>
    </source>
</evidence>
<dbReference type="SUPFAM" id="SSF48452">
    <property type="entry name" value="TPR-like"/>
    <property type="match status" value="1"/>
</dbReference>
<proteinExistence type="inferred from homology"/>
<evidence type="ECO:0000256" key="1">
    <source>
        <dbReference type="ARBA" id="ARBA00004572"/>
    </source>
</evidence>
<dbReference type="Proteomes" id="UP000326396">
    <property type="component" value="Linkage Group LG5"/>
</dbReference>
<reference evidence="9 10" key="1">
    <citation type="submission" date="2019-05" db="EMBL/GenBank/DDBJ databases">
        <title>Mikania micrantha, genome provides insights into the molecular mechanism of rapid growth.</title>
        <authorList>
            <person name="Liu B."/>
        </authorList>
    </citation>
    <scope>NUCLEOTIDE SEQUENCE [LARGE SCALE GENOMIC DNA]</scope>
    <source>
        <strain evidence="9">NLD-2019</strain>
        <tissue evidence="9">Leaf</tissue>
    </source>
</reference>
<gene>
    <name evidence="9" type="ORF">E3N88_29393</name>
</gene>
<dbReference type="InterPro" id="IPR033745">
    <property type="entry name" value="Fis1_cytosol"/>
</dbReference>